<name>A0AAV2STH6_MEGNR</name>
<protein>
    <recommendedName>
        <fullName evidence="1">DDE-1 domain-containing protein</fullName>
    </recommendedName>
</protein>
<feature type="domain" description="DDE-1" evidence="1">
    <location>
        <begin position="4"/>
        <end position="151"/>
    </location>
</feature>
<dbReference type="Pfam" id="PF03184">
    <property type="entry name" value="DDE_1"/>
    <property type="match status" value="1"/>
</dbReference>
<gene>
    <name evidence="2" type="ORF">MNOR_LOCUS41282</name>
</gene>
<dbReference type="AlphaFoldDB" id="A0AAV2STH6"/>
<dbReference type="InterPro" id="IPR004875">
    <property type="entry name" value="DDE_SF_endonuclease_dom"/>
</dbReference>
<evidence type="ECO:0000259" key="1">
    <source>
        <dbReference type="Pfam" id="PF03184"/>
    </source>
</evidence>
<comment type="caution">
    <text evidence="2">The sequence shown here is derived from an EMBL/GenBank/DDBJ whole genome shotgun (WGS) entry which is preliminary data.</text>
</comment>
<organism evidence="2 3">
    <name type="scientific">Meganyctiphanes norvegica</name>
    <name type="common">Northern krill</name>
    <name type="synonym">Thysanopoda norvegica</name>
    <dbReference type="NCBI Taxonomy" id="48144"/>
    <lineage>
        <taxon>Eukaryota</taxon>
        <taxon>Metazoa</taxon>
        <taxon>Ecdysozoa</taxon>
        <taxon>Arthropoda</taxon>
        <taxon>Crustacea</taxon>
        <taxon>Multicrustacea</taxon>
        <taxon>Malacostraca</taxon>
        <taxon>Eumalacostraca</taxon>
        <taxon>Eucarida</taxon>
        <taxon>Euphausiacea</taxon>
        <taxon>Euphausiidae</taxon>
        <taxon>Meganyctiphanes</taxon>
    </lineage>
</organism>
<dbReference type="Proteomes" id="UP001497623">
    <property type="component" value="Unassembled WGS sequence"/>
</dbReference>
<evidence type="ECO:0000313" key="2">
    <source>
        <dbReference type="EMBL" id="CAL4247147.1"/>
    </source>
</evidence>
<feature type="non-terminal residue" evidence="2">
    <location>
        <position position="246"/>
    </location>
</feature>
<evidence type="ECO:0000313" key="3">
    <source>
        <dbReference type="Proteomes" id="UP001497623"/>
    </source>
</evidence>
<reference evidence="2 3" key="1">
    <citation type="submission" date="2024-05" db="EMBL/GenBank/DDBJ databases">
        <authorList>
            <person name="Wallberg A."/>
        </authorList>
    </citation>
    <scope>NUCLEOTIDE SEQUENCE [LARGE SCALE GENOMIC DNA]</scope>
</reference>
<accession>A0AAV2STH6</accession>
<dbReference type="PANTHER" id="PTHR19303">
    <property type="entry name" value="TRANSPOSON"/>
    <property type="match status" value="1"/>
</dbReference>
<sequence>MDINSLTVYYEAQDNAWMSTQIFWRWFLEHFIVELQQRHGPDFDVCLIMDNCTSHPKMIEDLDPRLMVLFLPPNTTALIQPMDQAVISNFKVIYHNMMYEKLIEHVDNTPLDQQGEHPIVNFYKKFNILEAILLLDKAWNQVSETTIQRTWQNLLDPKLLADAITADESLTSFEGFTDEVPAVVEENQLMLRTLVQNLNNCGPLGLQVNQEDLFGVVTNDFLDVGTEDLVQFVYDERECSFNPDYR</sequence>
<dbReference type="PANTHER" id="PTHR19303:SF73">
    <property type="entry name" value="PROTEIN PDC2"/>
    <property type="match status" value="1"/>
</dbReference>
<dbReference type="InterPro" id="IPR050863">
    <property type="entry name" value="CenT-Element_Derived"/>
</dbReference>
<dbReference type="EMBL" id="CAXKWB010146968">
    <property type="protein sequence ID" value="CAL4247147.1"/>
    <property type="molecule type" value="Genomic_DNA"/>
</dbReference>
<keyword evidence="3" id="KW-1185">Reference proteome</keyword>
<dbReference type="GO" id="GO:0005634">
    <property type="term" value="C:nucleus"/>
    <property type="evidence" value="ECO:0007669"/>
    <property type="project" value="TreeGrafter"/>
</dbReference>
<dbReference type="GO" id="GO:0003677">
    <property type="term" value="F:DNA binding"/>
    <property type="evidence" value="ECO:0007669"/>
    <property type="project" value="TreeGrafter"/>
</dbReference>
<proteinExistence type="predicted"/>